<evidence type="ECO:0000256" key="3">
    <source>
        <dbReference type="PROSITE-ProRule" id="PRU00221"/>
    </source>
</evidence>
<dbReference type="SMART" id="SM00320">
    <property type="entry name" value="WD40"/>
    <property type="match status" value="13"/>
</dbReference>
<feature type="repeat" description="WD" evidence="3">
    <location>
        <begin position="1158"/>
        <end position="1199"/>
    </location>
</feature>
<accession>G4TQM7</accession>
<feature type="repeat" description="WD" evidence="3">
    <location>
        <begin position="1244"/>
        <end position="1285"/>
    </location>
</feature>
<dbReference type="Gene3D" id="2.130.10.10">
    <property type="entry name" value="YVTN repeat-like/Quinoprotein amine dehydrogenase"/>
    <property type="match status" value="6"/>
</dbReference>
<feature type="region of interest" description="Disordered" evidence="4">
    <location>
        <begin position="1021"/>
        <end position="1042"/>
    </location>
</feature>
<dbReference type="InterPro" id="IPR011047">
    <property type="entry name" value="Quinoprotein_ADH-like_sf"/>
</dbReference>
<dbReference type="Pfam" id="PF00400">
    <property type="entry name" value="WD40"/>
    <property type="match status" value="12"/>
</dbReference>
<dbReference type="InterPro" id="IPR015943">
    <property type="entry name" value="WD40/YVTN_repeat-like_dom_sf"/>
</dbReference>
<gene>
    <name evidence="6" type="ORF">PIIN_07573</name>
</gene>
<dbReference type="eggNOG" id="KOG0263">
    <property type="taxonomic scope" value="Eukaryota"/>
</dbReference>
<dbReference type="Pfam" id="PF24883">
    <property type="entry name" value="NPHP3_N"/>
    <property type="match status" value="1"/>
</dbReference>
<evidence type="ECO:0000259" key="5">
    <source>
        <dbReference type="Pfam" id="PF24883"/>
    </source>
</evidence>
<dbReference type="Gene3D" id="3.40.50.300">
    <property type="entry name" value="P-loop containing nucleotide triphosphate hydrolases"/>
    <property type="match status" value="1"/>
</dbReference>
<dbReference type="InterPro" id="IPR001680">
    <property type="entry name" value="WD40_rpt"/>
</dbReference>
<dbReference type="InterPro" id="IPR056884">
    <property type="entry name" value="NPHP3-like_N"/>
</dbReference>
<dbReference type="PANTHER" id="PTHR19879">
    <property type="entry name" value="TRANSCRIPTION INITIATION FACTOR TFIID"/>
    <property type="match status" value="1"/>
</dbReference>
<feature type="repeat" description="WD" evidence="3">
    <location>
        <begin position="854"/>
        <end position="895"/>
    </location>
</feature>
<dbReference type="PROSITE" id="PS50082">
    <property type="entry name" value="WD_REPEATS_2"/>
    <property type="match status" value="12"/>
</dbReference>
<feature type="repeat" description="WD" evidence="3">
    <location>
        <begin position="940"/>
        <end position="974"/>
    </location>
</feature>
<evidence type="ECO:0000256" key="2">
    <source>
        <dbReference type="ARBA" id="ARBA00022737"/>
    </source>
</evidence>
<dbReference type="HOGENOM" id="CLU_000288_6_3_1"/>
<dbReference type="InterPro" id="IPR036322">
    <property type="entry name" value="WD40_repeat_dom_sf"/>
</dbReference>
<dbReference type="InterPro" id="IPR027417">
    <property type="entry name" value="P-loop_NTPase"/>
</dbReference>
<dbReference type="Proteomes" id="UP000007148">
    <property type="component" value="Unassembled WGS sequence"/>
</dbReference>
<dbReference type="EMBL" id="CAFZ01000239">
    <property type="protein sequence ID" value="CCA73620.1"/>
    <property type="molecule type" value="Genomic_DNA"/>
</dbReference>
<dbReference type="SUPFAM" id="SSF50978">
    <property type="entry name" value="WD40 repeat-like"/>
    <property type="match status" value="1"/>
</dbReference>
<sequence>MLTVTKSISDAAGFAPLKGASEAVVTLLESIQDVKDNSSAWSGLLRTVRENVAAFQQQLDHWGSMMYSMIMRIISKVQSTPIALAKICTDSGLDESTLETNVSWKILAQRIGASKLEANTIAGYEKRLKDAEGQIIRALIVYVTISVNASADADILNKLPCQEYTRPRECQRGTRMEVLDECVAWCRDPGVSNILWIKAVPGAGKSTIASSLVRILGIKKQRLGSCFFFRRQTSTVTTPRALWQSVAYDLARHPTIRKHLAVKLREGQIDLTTPNIDELFYELIEEPLSMISIGSMEQSPVVIIDALDECGGIDRSRSKEHQDLLHTITAWSRLSPTYKLIVTSREEDDIAKVFAPSLPYTIDLLVGREKSEQSKRDIQALLKEELRVIANKYTMLPSDWPGPVIVESLALKANGLFIWASTVVEYIRGGNPERLLEEILHTKSITGLSALYDKVLHVALPNVKEDTLQDVCKILGTVLVAMKPLDLLTVSKLLSMKPFTVEYICTALRPVLEMDGGLRFRHQSFVDYLLEPKTEQSQIHLDIFASHQLVAKQCLQTMSDELKFNICHISSSNIFNDEIWNSGSHIQHVPLHLEYASRYWAHHLDDGTTAEGIMTLVRHVLSVKFLSWLEVASLYRFVDEVPYILFILIAWLKANGGSDLIPLAMDMRQFIAHFNDAISRSVPHIYASALPLSPPSSAVRKQYEQQYPNTLMVTAGGYQRWSPLVATLRGHTGRVTAVSPQTGHLFASGSFDNTVRLWDAETGKEIGHPLEGHTHWVRSVAFSPDGRMVASGSHDCTVRLWNVETGSQIGHPLWGHNEYISSISFSPDGHFLVSCGPTIILWDVKTRRPIGQPFYDDGVNISSVAFSPDGSQLVSALSDYTVRLWDVEAAVQIGQPLEGHESLISSVAFSPDGLHVASASSDRTVQLWNVETGRRIGRPLKGHTGWVSSVAFSPDGQFVVSGSWDNSVRLWDVNVGGKLEGPLEGHTNWVTSVAFSPDGRLLVSSSDDSTIQLWDVETGRQVGQPPREHRRSAPSVAFSPDGRHLASDSSDDAIWLWDVQTKSQVGDPFRGHTSSIASIAFSPDGLLVVSASNDGTVRLWNVALGSQIGDSLKRGSGVTNNIYWVAFSPDGRRIVSVLGRESIWLWDVEDGRRIEKPLEGHQDQLSSVALSPDGCVLASGSIDMTVRLWDVETGRQIGEPLLGHTGFVVSVAFSPDGRRIASGSYDQTLRLWDVESRKQIGKPLEGHTDNVFSVSFSPNGRFVASGSRDHTVRLWDITDQSVMNSVPNCHCTINKDGWMIDPDGDLMFWIPLHLRTGLVRAGVRIIGQCERLEVDTSKLLQGNNWGRLNESGKGVDGF</sequence>
<evidence type="ECO:0000256" key="4">
    <source>
        <dbReference type="SAM" id="MobiDB-lite"/>
    </source>
</evidence>
<dbReference type="PROSITE" id="PS50294">
    <property type="entry name" value="WD_REPEATS_REGION"/>
    <property type="match status" value="11"/>
</dbReference>
<evidence type="ECO:0000313" key="7">
    <source>
        <dbReference type="Proteomes" id="UP000007148"/>
    </source>
</evidence>
<dbReference type="eggNOG" id="KOG0271">
    <property type="taxonomic scope" value="Eukaryota"/>
</dbReference>
<feature type="repeat" description="WD" evidence="3">
    <location>
        <begin position="728"/>
        <end position="768"/>
    </location>
</feature>
<keyword evidence="1 3" id="KW-0853">WD repeat</keyword>
<dbReference type="PANTHER" id="PTHR19879:SF9">
    <property type="entry name" value="TRANSCRIPTION INITIATION FACTOR TFIID SUBUNIT 5"/>
    <property type="match status" value="1"/>
</dbReference>
<dbReference type="InParanoid" id="G4TQM7"/>
<dbReference type="SUPFAM" id="SSF52540">
    <property type="entry name" value="P-loop containing nucleoside triphosphate hydrolases"/>
    <property type="match status" value="1"/>
</dbReference>
<feature type="repeat" description="WD" evidence="3">
    <location>
        <begin position="1201"/>
        <end position="1242"/>
    </location>
</feature>
<dbReference type="OrthoDB" id="538223at2759"/>
<dbReference type="CDD" id="cd00200">
    <property type="entry name" value="WD40"/>
    <property type="match status" value="2"/>
</dbReference>
<feature type="repeat" description="WD" evidence="3">
    <location>
        <begin position="1069"/>
        <end position="1110"/>
    </location>
</feature>
<proteinExistence type="predicted"/>
<keyword evidence="2" id="KW-0677">Repeat</keyword>
<dbReference type="PRINTS" id="PR00320">
    <property type="entry name" value="GPROTEINBRPT"/>
</dbReference>
<feature type="repeat" description="WD" evidence="3">
    <location>
        <begin position="1115"/>
        <end position="1156"/>
    </location>
</feature>
<evidence type="ECO:0000256" key="1">
    <source>
        <dbReference type="ARBA" id="ARBA00022574"/>
    </source>
</evidence>
<feature type="repeat" description="WD" evidence="3">
    <location>
        <begin position="770"/>
        <end position="811"/>
    </location>
</feature>
<reference evidence="6 7" key="1">
    <citation type="journal article" date="2011" name="PLoS Pathog.">
        <title>Endophytic Life Strategies Decoded by Genome and Transcriptome Analyses of the Mutualistic Root Symbiont Piriformospora indica.</title>
        <authorList>
            <person name="Zuccaro A."/>
            <person name="Lahrmann U."/>
            <person name="Guldener U."/>
            <person name="Langen G."/>
            <person name="Pfiffi S."/>
            <person name="Biedenkopf D."/>
            <person name="Wong P."/>
            <person name="Samans B."/>
            <person name="Grimm C."/>
            <person name="Basiewicz M."/>
            <person name="Murat C."/>
            <person name="Martin F."/>
            <person name="Kogel K.H."/>
        </authorList>
    </citation>
    <scope>NUCLEOTIDE SEQUENCE [LARGE SCALE GENOMIC DNA]</scope>
    <source>
        <strain evidence="6 7">DSM 11827</strain>
    </source>
</reference>
<dbReference type="InterPro" id="IPR020472">
    <property type="entry name" value="WD40_PAC1"/>
</dbReference>
<feature type="domain" description="Nephrocystin 3-like N-terminal" evidence="5">
    <location>
        <begin position="181"/>
        <end position="345"/>
    </location>
</feature>
<feature type="repeat" description="WD" evidence="3">
    <location>
        <begin position="897"/>
        <end position="938"/>
    </location>
</feature>
<organism evidence="6 7">
    <name type="scientific">Serendipita indica (strain DSM 11827)</name>
    <name type="common">Root endophyte fungus</name>
    <name type="synonym">Piriformospora indica</name>
    <dbReference type="NCBI Taxonomy" id="1109443"/>
    <lineage>
        <taxon>Eukaryota</taxon>
        <taxon>Fungi</taxon>
        <taxon>Dikarya</taxon>
        <taxon>Basidiomycota</taxon>
        <taxon>Agaricomycotina</taxon>
        <taxon>Agaricomycetes</taxon>
        <taxon>Sebacinales</taxon>
        <taxon>Serendipitaceae</taxon>
        <taxon>Serendipita</taxon>
    </lineage>
</organism>
<feature type="repeat" description="WD" evidence="3">
    <location>
        <begin position="983"/>
        <end position="1024"/>
    </location>
</feature>
<dbReference type="InterPro" id="IPR019775">
    <property type="entry name" value="WD40_repeat_CS"/>
</dbReference>
<comment type="caution">
    <text evidence="6">The sequence shown here is derived from an EMBL/GenBank/DDBJ whole genome shotgun (WGS) entry which is preliminary data.</text>
</comment>
<protein>
    <submittedName>
        <fullName evidence="6">Related to WD40-repeat protein (Notchless protein)</fullName>
    </submittedName>
</protein>
<evidence type="ECO:0000313" key="6">
    <source>
        <dbReference type="EMBL" id="CCA73620.1"/>
    </source>
</evidence>
<keyword evidence="7" id="KW-1185">Reference proteome</keyword>
<feature type="repeat" description="WD" evidence="3">
    <location>
        <begin position="1026"/>
        <end position="1067"/>
    </location>
</feature>
<dbReference type="OMA" id="CQATETG"/>
<dbReference type="SUPFAM" id="SSF50998">
    <property type="entry name" value="Quinoprotein alcohol dehydrogenase-like"/>
    <property type="match status" value="1"/>
</dbReference>
<dbReference type="PROSITE" id="PS00678">
    <property type="entry name" value="WD_REPEATS_1"/>
    <property type="match status" value="9"/>
</dbReference>
<dbReference type="STRING" id="1109443.G4TQM7"/>
<name>G4TQM7_SERID</name>